<proteinExistence type="predicted"/>
<protein>
    <submittedName>
        <fullName evidence="1">Uncharacterized protein</fullName>
    </submittedName>
</protein>
<organism evidence="1 2">
    <name type="scientific">Hymenobacter metallilatus</name>
    <dbReference type="NCBI Taxonomy" id="2493666"/>
    <lineage>
        <taxon>Bacteria</taxon>
        <taxon>Pseudomonadati</taxon>
        <taxon>Bacteroidota</taxon>
        <taxon>Cytophagia</taxon>
        <taxon>Cytophagales</taxon>
        <taxon>Hymenobacteraceae</taxon>
        <taxon>Hymenobacter</taxon>
    </lineage>
</organism>
<dbReference type="RefSeq" id="WP_125429417.1">
    <property type="nucleotide sequence ID" value="NZ_RWIS01000006.1"/>
</dbReference>
<dbReference type="AlphaFoldDB" id="A0A428JK30"/>
<evidence type="ECO:0000313" key="2">
    <source>
        <dbReference type="Proteomes" id="UP000280066"/>
    </source>
</evidence>
<comment type="caution">
    <text evidence="1">The sequence shown here is derived from an EMBL/GenBank/DDBJ whole genome shotgun (WGS) entry which is preliminary data.</text>
</comment>
<keyword evidence="2" id="KW-1185">Reference proteome</keyword>
<gene>
    <name evidence="1" type="ORF">EI290_10345</name>
</gene>
<dbReference type="EMBL" id="RWIS01000006">
    <property type="protein sequence ID" value="RSK33107.1"/>
    <property type="molecule type" value="Genomic_DNA"/>
</dbReference>
<name>A0A428JK30_9BACT</name>
<reference evidence="1 2" key="1">
    <citation type="submission" date="2018-12" db="EMBL/GenBank/DDBJ databases">
        <authorList>
            <person name="Feng G."/>
            <person name="Zhu H."/>
        </authorList>
    </citation>
    <scope>NUCLEOTIDE SEQUENCE [LARGE SCALE GENOMIC DNA]</scope>
    <source>
        <strain evidence="1 2">9PBR-2</strain>
    </source>
</reference>
<dbReference type="OrthoDB" id="887043at2"/>
<sequence length="85" mass="8929">MRSEPTTWPDSRGLLLGLLLATLLLSTGLNLYLLCRAPAWPASDEPLLESAATAELVQTRRALAACQAGHSLPADSLASSFPATP</sequence>
<accession>A0A428JK30</accession>
<evidence type="ECO:0000313" key="1">
    <source>
        <dbReference type="EMBL" id="RSK33107.1"/>
    </source>
</evidence>
<dbReference type="Proteomes" id="UP000280066">
    <property type="component" value="Unassembled WGS sequence"/>
</dbReference>